<evidence type="ECO:0000313" key="11">
    <source>
        <dbReference type="EMBL" id="SUZ97575.1"/>
    </source>
</evidence>
<evidence type="ECO:0000256" key="5">
    <source>
        <dbReference type="ARBA" id="ARBA00022605"/>
    </source>
</evidence>
<comment type="similarity">
    <text evidence="2">Belongs to the D-isomer specific 2-hydroxyacid dehydrogenase family.</text>
</comment>
<protein>
    <recommendedName>
        <fullName evidence="4">D-3-phosphoglycerate dehydrogenase</fullName>
        <ecNumber evidence="3">1.1.1.95</ecNumber>
    </recommendedName>
</protein>
<dbReference type="Gene3D" id="3.30.1330.90">
    <property type="entry name" value="D-3-phosphoglycerate dehydrogenase, domain 3"/>
    <property type="match status" value="1"/>
</dbReference>
<dbReference type="CDD" id="cd12173">
    <property type="entry name" value="PGDH_4"/>
    <property type="match status" value="1"/>
</dbReference>
<dbReference type="PROSITE" id="PS00671">
    <property type="entry name" value="D_2_HYDROXYACID_DH_3"/>
    <property type="match status" value="1"/>
</dbReference>
<keyword evidence="6" id="KW-0560">Oxidoreductase</keyword>
<dbReference type="PROSITE" id="PS51671">
    <property type="entry name" value="ACT"/>
    <property type="match status" value="1"/>
</dbReference>
<dbReference type="Pfam" id="PF02826">
    <property type="entry name" value="2-Hacid_dh_C"/>
    <property type="match status" value="1"/>
</dbReference>
<dbReference type="SUPFAM" id="SSF55021">
    <property type="entry name" value="ACT-like"/>
    <property type="match status" value="1"/>
</dbReference>
<keyword evidence="7" id="KW-0520">NAD</keyword>
<evidence type="ECO:0000256" key="8">
    <source>
        <dbReference type="ARBA" id="ARBA00023299"/>
    </source>
</evidence>
<dbReference type="NCBIfam" id="TIGR01327">
    <property type="entry name" value="PGDH"/>
    <property type="match status" value="1"/>
</dbReference>
<dbReference type="InterPro" id="IPR002912">
    <property type="entry name" value="ACT_dom"/>
</dbReference>
<dbReference type="SUPFAM" id="SSF52283">
    <property type="entry name" value="Formate/glycerate dehydrogenase catalytic domain-like"/>
    <property type="match status" value="1"/>
</dbReference>
<dbReference type="PROSITE" id="PS00670">
    <property type="entry name" value="D_2_HYDROXYACID_DH_2"/>
    <property type="match status" value="1"/>
</dbReference>
<dbReference type="InterPro" id="IPR050857">
    <property type="entry name" value="D-2-hydroxyacid_DH"/>
</dbReference>
<dbReference type="Gene3D" id="3.40.50.720">
    <property type="entry name" value="NAD(P)-binding Rossmann-like Domain"/>
    <property type="match status" value="2"/>
</dbReference>
<dbReference type="EC" id="1.1.1.95" evidence="3"/>
<dbReference type="UniPathway" id="UPA00135">
    <property type="reaction ID" value="UER00196"/>
</dbReference>
<dbReference type="AlphaFoldDB" id="A0A381S0D7"/>
<evidence type="ECO:0000259" key="10">
    <source>
        <dbReference type="PROSITE" id="PS51671"/>
    </source>
</evidence>
<evidence type="ECO:0000256" key="2">
    <source>
        <dbReference type="ARBA" id="ARBA00005854"/>
    </source>
</evidence>
<dbReference type="InterPro" id="IPR029753">
    <property type="entry name" value="D-isomer_DH_CS"/>
</dbReference>
<evidence type="ECO:0000256" key="3">
    <source>
        <dbReference type="ARBA" id="ARBA00013143"/>
    </source>
</evidence>
<gene>
    <name evidence="11" type="ORF">METZ01_LOCUS50429</name>
</gene>
<reference evidence="11" key="1">
    <citation type="submission" date="2018-05" db="EMBL/GenBank/DDBJ databases">
        <authorList>
            <person name="Lanie J.A."/>
            <person name="Ng W.-L."/>
            <person name="Kazmierczak K.M."/>
            <person name="Andrzejewski T.M."/>
            <person name="Davidsen T.M."/>
            <person name="Wayne K.J."/>
            <person name="Tettelin H."/>
            <person name="Glass J.I."/>
            <person name="Rusch D."/>
            <person name="Podicherti R."/>
            <person name="Tsui H.-C.T."/>
            <person name="Winkler M.E."/>
        </authorList>
    </citation>
    <scope>NUCLEOTIDE SEQUENCE</scope>
</reference>
<comment type="catalytic activity">
    <reaction evidence="9">
        <text>(2R)-3-phosphoglycerate + NAD(+) = 3-phosphooxypyruvate + NADH + H(+)</text>
        <dbReference type="Rhea" id="RHEA:12641"/>
        <dbReference type="ChEBI" id="CHEBI:15378"/>
        <dbReference type="ChEBI" id="CHEBI:18110"/>
        <dbReference type="ChEBI" id="CHEBI:57540"/>
        <dbReference type="ChEBI" id="CHEBI:57945"/>
        <dbReference type="ChEBI" id="CHEBI:58272"/>
        <dbReference type="EC" id="1.1.1.95"/>
    </reaction>
</comment>
<dbReference type="Pfam" id="PF00389">
    <property type="entry name" value="2-Hacid_dh"/>
    <property type="match status" value="1"/>
</dbReference>
<evidence type="ECO:0000256" key="6">
    <source>
        <dbReference type="ARBA" id="ARBA00023002"/>
    </source>
</evidence>
<evidence type="ECO:0000256" key="7">
    <source>
        <dbReference type="ARBA" id="ARBA00023027"/>
    </source>
</evidence>
<dbReference type="GO" id="GO:0004617">
    <property type="term" value="F:phosphoglycerate dehydrogenase activity"/>
    <property type="evidence" value="ECO:0007669"/>
    <property type="project" value="UniProtKB-EC"/>
</dbReference>
<keyword evidence="8" id="KW-0718">Serine biosynthesis</keyword>
<dbReference type="GO" id="GO:0006564">
    <property type="term" value="P:L-serine biosynthetic process"/>
    <property type="evidence" value="ECO:0007669"/>
    <property type="project" value="UniProtKB-KW"/>
</dbReference>
<dbReference type="CDD" id="cd04902">
    <property type="entry name" value="ACT_3PGDH-xct"/>
    <property type="match status" value="1"/>
</dbReference>
<dbReference type="InterPro" id="IPR045626">
    <property type="entry name" value="PGDH_ASB_dom"/>
</dbReference>
<accession>A0A381S0D7</accession>
<dbReference type="Gene3D" id="3.30.70.260">
    <property type="match status" value="1"/>
</dbReference>
<dbReference type="InterPro" id="IPR006139">
    <property type="entry name" value="D-isomer_2_OHA_DH_cat_dom"/>
</dbReference>
<dbReference type="InterPro" id="IPR006236">
    <property type="entry name" value="PGDH"/>
</dbReference>
<keyword evidence="5" id="KW-0028">Amino-acid biosynthesis</keyword>
<sequence length="528" mass="56765">MAKVLIADKLSEKAEKIFIDKGLEVDVITGLDKEELVKIINNYDAIAVRSTTKISEKVLKVAENLKVIGRAGIGVDNIDIPFATAKGIVVMNTPFGNAITTAEHAIALILALVRNLPEANKSTHEGNWEKSKYIGSEITGKALGIIGCGNIGSIVADRAKGLKMRVLAYDPFLTVERAYSLGIRKVEFEELLSQSDIITLHVPLTEQTKNIINREALSKCRDGVRIINCARGGLINEQDLIEALNSGKVEGAAIDVFEVEPVTESVFFGNKKVICTPHLGASTLEAQENVAIQIAEQMSDYLLEGAVSNAINMPSISADEAPMLRPFVKLAEHLGSFAGQFMLSDFDHIGIDYVGDISSYNCAPITAAAVSGILSPSLPDINMVSAPAIAREKGIAITETKKEASSAYESYIRIFVMSGKNNFSIGGTVFSDGNPRIVQINGINLESELVKNMLYVTNKDVPGLIGHLGSILGEDNINIASFNLGRNAPLKDAMALIGVDSPISEKVIKNVKKLDSIVSVISLEFNII</sequence>
<dbReference type="EMBL" id="UINC01002522">
    <property type="protein sequence ID" value="SUZ97575.1"/>
    <property type="molecule type" value="Genomic_DNA"/>
</dbReference>
<dbReference type="InterPro" id="IPR029009">
    <property type="entry name" value="ASB_dom_sf"/>
</dbReference>
<dbReference type="GO" id="GO:0051287">
    <property type="term" value="F:NAD binding"/>
    <property type="evidence" value="ECO:0007669"/>
    <property type="project" value="InterPro"/>
</dbReference>
<dbReference type="InterPro" id="IPR029752">
    <property type="entry name" value="D-isomer_DH_CS1"/>
</dbReference>
<name>A0A381S0D7_9ZZZZ</name>
<dbReference type="SUPFAM" id="SSF143548">
    <property type="entry name" value="Serine metabolism enzymes domain"/>
    <property type="match status" value="1"/>
</dbReference>
<dbReference type="PANTHER" id="PTHR42789">
    <property type="entry name" value="D-ISOMER SPECIFIC 2-HYDROXYACID DEHYDROGENASE FAMILY PROTEIN (AFU_ORTHOLOGUE AFUA_6G10090)"/>
    <property type="match status" value="1"/>
</dbReference>
<evidence type="ECO:0000256" key="1">
    <source>
        <dbReference type="ARBA" id="ARBA00005216"/>
    </source>
</evidence>
<dbReference type="Pfam" id="PF19304">
    <property type="entry name" value="PGDH_inter"/>
    <property type="match status" value="1"/>
</dbReference>
<evidence type="ECO:0000256" key="9">
    <source>
        <dbReference type="ARBA" id="ARBA00048731"/>
    </source>
</evidence>
<organism evidence="11">
    <name type="scientific">marine metagenome</name>
    <dbReference type="NCBI Taxonomy" id="408172"/>
    <lineage>
        <taxon>unclassified sequences</taxon>
        <taxon>metagenomes</taxon>
        <taxon>ecological metagenomes</taxon>
    </lineage>
</organism>
<dbReference type="PROSITE" id="PS00065">
    <property type="entry name" value="D_2_HYDROXYACID_DH_1"/>
    <property type="match status" value="1"/>
</dbReference>
<dbReference type="FunFam" id="3.30.70.260:FF:000008">
    <property type="entry name" value="D-3-phosphoglycerate dehydrogenase, chloroplastic"/>
    <property type="match status" value="1"/>
</dbReference>
<dbReference type="FunFam" id="3.40.50.720:FF:000021">
    <property type="entry name" value="D-3-phosphoglycerate dehydrogenase"/>
    <property type="match status" value="1"/>
</dbReference>
<comment type="pathway">
    <text evidence="1">Amino-acid biosynthesis; L-serine biosynthesis; L-serine from 3-phospho-D-glycerate: step 1/3.</text>
</comment>
<dbReference type="PANTHER" id="PTHR42789:SF1">
    <property type="entry name" value="D-ISOMER SPECIFIC 2-HYDROXYACID DEHYDROGENASE FAMILY PROTEIN (AFU_ORTHOLOGUE AFUA_6G10090)"/>
    <property type="match status" value="1"/>
</dbReference>
<feature type="domain" description="ACT" evidence="10">
    <location>
        <begin position="453"/>
        <end position="528"/>
    </location>
</feature>
<dbReference type="InterPro" id="IPR006140">
    <property type="entry name" value="D-isomer_DH_NAD-bd"/>
</dbReference>
<dbReference type="SUPFAM" id="SSF51735">
    <property type="entry name" value="NAD(P)-binding Rossmann-fold domains"/>
    <property type="match status" value="1"/>
</dbReference>
<dbReference type="InterPro" id="IPR036291">
    <property type="entry name" value="NAD(P)-bd_dom_sf"/>
</dbReference>
<dbReference type="InterPro" id="IPR045865">
    <property type="entry name" value="ACT-like_dom_sf"/>
</dbReference>
<evidence type="ECO:0000256" key="4">
    <source>
        <dbReference type="ARBA" id="ARBA00021582"/>
    </source>
</evidence>
<proteinExistence type="inferred from homology"/>